<dbReference type="GO" id="GO:0003677">
    <property type="term" value="F:DNA binding"/>
    <property type="evidence" value="ECO:0007669"/>
    <property type="project" value="UniProtKB-KW"/>
</dbReference>
<proteinExistence type="predicted"/>
<protein>
    <submittedName>
        <fullName evidence="1">AbrB/MazE/SpoVT family DNA-binding domain-containing protein</fullName>
    </submittedName>
</protein>
<dbReference type="EMBL" id="QQTP01000005">
    <property type="protein sequence ID" value="RDJ25317.1"/>
    <property type="molecule type" value="Genomic_DNA"/>
</dbReference>
<accession>A0A370L6D2</accession>
<keyword evidence="2" id="KW-1185">Reference proteome</keyword>
<dbReference type="RefSeq" id="WP_114829364.1">
    <property type="nucleotide sequence ID" value="NZ_QQTO01000021.1"/>
</dbReference>
<dbReference type="Proteomes" id="UP000255207">
    <property type="component" value="Unassembled WGS sequence"/>
</dbReference>
<comment type="caution">
    <text evidence="1">The sequence shown here is derived from an EMBL/GenBank/DDBJ whole genome shotgun (WGS) entry which is preliminary data.</text>
</comment>
<evidence type="ECO:0000313" key="1">
    <source>
        <dbReference type="EMBL" id="RDJ25317.1"/>
    </source>
</evidence>
<name>A0A370L6D2_9HYPH</name>
<evidence type="ECO:0000313" key="2">
    <source>
        <dbReference type="Proteomes" id="UP000255207"/>
    </source>
</evidence>
<keyword evidence="1" id="KW-0238">DNA-binding</keyword>
<organism evidence="1 2">
    <name type="scientific">Bosea caraganae</name>
    <dbReference type="NCBI Taxonomy" id="2763117"/>
    <lineage>
        <taxon>Bacteria</taxon>
        <taxon>Pseudomonadati</taxon>
        <taxon>Pseudomonadota</taxon>
        <taxon>Alphaproteobacteria</taxon>
        <taxon>Hyphomicrobiales</taxon>
        <taxon>Boseaceae</taxon>
        <taxon>Bosea</taxon>
    </lineage>
</organism>
<gene>
    <name evidence="1" type="ORF">DWE98_11290</name>
</gene>
<dbReference type="OrthoDB" id="7190022at2"/>
<dbReference type="AlphaFoldDB" id="A0A370L6D2"/>
<sequence>MGTLTITAKGRITLDDHLLKHLGVRPGAKIAVEKLPDGRIGMKALETAAARPTGCISAAFGLLKRENGPSLTIEEINEATAQGWAGEPLP</sequence>
<reference evidence="2" key="1">
    <citation type="submission" date="2018-07" db="EMBL/GenBank/DDBJ databases">
        <authorList>
            <person name="Safronova V.I."/>
            <person name="Chirak E.R."/>
            <person name="Sazanova A.L."/>
        </authorList>
    </citation>
    <scope>NUCLEOTIDE SEQUENCE [LARGE SCALE GENOMIC DNA]</scope>
    <source>
        <strain evidence="2">RCAM04685</strain>
    </source>
</reference>